<feature type="chain" id="PRO_5045250000" evidence="2">
    <location>
        <begin position="23"/>
        <end position="252"/>
    </location>
</feature>
<dbReference type="InterPro" id="IPR013216">
    <property type="entry name" value="Methyltransf_11"/>
</dbReference>
<accession>A0ABT5BP66</accession>
<feature type="region of interest" description="Disordered" evidence="1">
    <location>
        <begin position="23"/>
        <end position="47"/>
    </location>
</feature>
<dbReference type="PANTHER" id="PTHR43861">
    <property type="entry name" value="TRANS-ACONITATE 2-METHYLTRANSFERASE-RELATED"/>
    <property type="match status" value="1"/>
</dbReference>
<evidence type="ECO:0000313" key="5">
    <source>
        <dbReference type="Proteomes" id="UP001217838"/>
    </source>
</evidence>
<keyword evidence="4" id="KW-0489">Methyltransferase</keyword>
<gene>
    <name evidence="4" type="ORF">POL58_46025</name>
</gene>
<feature type="signal peptide" evidence="2">
    <location>
        <begin position="1"/>
        <end position="22"/>
    </location>
</feature>
<keyword evidence="2" id="KW-0732">Signal</keyword>
<reference evidence="4 5" key="1">
    <citation type="submission" date="2022-11" db="EMBL/GenBank/DDBJ databases">
        <title>Minimal conservation of predation-associated metabolite biosynthetic gene clusters underscores biosynthetic potential of Myxococcota including descriptions for ten novel species: Archangium lansinium sp. nov., Myxococcus landrumus sp. nov., Nannocystis bai.</title>
        <authorList>
            <person name="Ahearne A."/>
            <person name="Stevens C."/>
            <person name="Dowd S."/>
        </authorList>
    </citation>
    <scope>NUCLEOTIDE SEQUENCE [LARGE SCALE GENOMIC DNA]</scope>
    <source>
        <strain evidence="4 5">NCELM</strain>
    </source>
</reference>
<dbReference type="Gene3D" id="3.40.50.150">
    <property type="entry name" value="Vaccinia Virus protein VP39"/>
    <property type="match status" value="1"/>
</dbReference>
<name>A0ABT5BP66_9BACT</name>
<dbReference type="SUPFAM" id="SSF53335">
    <property type="entry name" value="S-adenosyl-L-methionine-dependent methyltransferases"/>
    <property type="match status" value="1"/>
</dbReference>
<dbReference type="Proteomes" id="UP001217838">
    <property type="component" value="Unassembled WGS sequence"/>
</dbReference>
<dbReference type="InterPro" id="IPR029063">
    <property type="entry name" value="SAM-dependent_MTases_sf"/>
</dbReference>
<evidence type="ECO:0000313" key="4">
    <source>
        <dbReference type="EMBL" id="MDC0675188.1"/>
    </source>
</evidence>
<dbReference type="Pfam" id="PF08241">
    <property type="entry name" value="Methyltransf_11"/>
    <property type="match status" value="1"/>
</dbReference>
<evidence type="ECO:0000256" key="1">
    <source>
        <dbReference type="SAM" id="MobiDB-lite"/>
    </source>
</evidence>
<dbReference type="CDD" id="cd02440">
    <property type="entry name" value="AdoMet_MTases"/>
    <property type="match status" value="1"/>
</dbReference>
<evidence type="ECO:0000259" key="3">
    <source>
        <dbReference type="Pfam" id="PF08241"/>
    </source>
</evidence>
<sequence length="252" mass="27095">MHVAACLPLSLLLACAAPATHASSSPPASETAAPVREASVKPGINDTWRDSNTKRLVRRLQSESREIWVHRERVVAAVAARPGMVVADVGAGSGFLTLMLAQAVGASGKVYALDINAGLLANIAAEARESKLANVETMQTPEDHTPLSPGSVDLVFMCDAYHHFEYPRSTMRSIRAALRPGGELVLVELERIPGKTSKDMLDHVRAGKEVFLAELLADGFELVREEKVPELAENYVLRLRKPAEAGAATADR</sequence>
<dbReference type="GO" id="GO:0032259">
    <property type="term" value="P:methylation"/>
    <property type="evidence" value="ECO:0007669"/>
    <property type="project" value="UniProtKB-KW"/>
</dbReference>
<proteinExistence type="predicted"/>
<feature type="compositionally biased region" description="Low complexity" evidence="1">
    <location>
        <begin position="23"/>
        <end position="34"/>
    </location>
</feature>
<evidence type="ECO:0000256" key="2">
    <source>
        <dbReference type="SAM" id="SignalP"/>
    </source>
</evidence>
<comment type="caution">
    <text evidence="4">The sequence shown here is derived from an EMBL/GenBank/DDBJ whole genome shotgun (WGS) entry which is preliminary data.</text>
</comment>
<keyword evidence="4" id="KW-0808">Transferase</keyword>
<feature type="domain" description="Methyltransferase type 11" evidence="3">
    <location>
        <begin position="88"/>
        <end position="186"/>
    </location>
</feature>
<organism evidence="4 5">
    <name type="scientific">Nannocystis radixulma</name>
    <dbReference type="NCBI Taxonomy" id="2995305"/>
    <lineage>
        <taxon>Bacteria</taxon>
        <taxon>Pseudomonadati</taxon>
        <taxon>Myxococcota</taxon>
        <taxon>Polyangia</taxon>
        <taxon>Nannocystales</taxon>
        <taxon>Nannocystaceae</taxon>
        <taxon>Nannocystis</taxon>
    </lineage>
</organism>
<dbReference type="RefSeq" id="WP_272010031.1">
    <property type="nucleotide sequence ID" value="NZ_JAQNDN010000027.1"/>
</dbReference>
<keyword evidence="5" id="KW-1185">Reference proteome</keyword>
<dbReference type="EMBL" id="JAQNDN010000027">
    <property type="protein sequence ID" value="MDC0675188.1"/>
    <property type="molecule type" value="Genomic_DNA"/>
</dbReference>
<dbReference type="GO" id="GO:0008168">
    <property type="term" value="F:methyltransferase activity"/>
    <property type="evidence" value="ECO:0007669"/>
    <property type="project" value="UniProtKB-KW"/>
</dbReference>
<protein>
    <submittedName>
        <fullName evidence="4">Methyltransferase domain-containing protein</fullName>
    </submittedName>
</protein>